<evidence type="ECO:0000313" key="3">
    <source>
        <dbReference type="Proteomes" id="UP000324632"/>
    </source>
</evidence>
<dbReference type="Proteomes" id="UP000324632">
    <property type="component" value="Chromosome 24"/>
</dbReference>
<keyword evidence="3" id="KW-1185">Reference proteome</keyword>
<name>A0A5A9N0S8_9TELE</name>
<feature type="region of interest" description="Disordered" evidence="1">
    <location>
        <begin position="1"/>
        <end position="39"/>
    </location>
</feature>
<dbReference type="EMBL" id="SOYY01000024">
    <property type="protein sequence ID" value="KAA0702903.1"/>
    <property type="molecule type" value="Genomic_DNA"/>
</dbReference>
<protein>
    <submittedName>
        <fullName evidence="2">Uncharacterized protein</fullName>
    </submittedName>
</protein>
<evidence type="ECO:0000256" key="1">
    <source>
        <dbReference type="SAM" id="MobiDB-lite"/>
    </source>
</evidence>
<feature type="region of interest" description="Disordered" evidence="1">
    <location>
        <begin position="121"/>
        <end position="146"/>
    </location>
</feature>
<sequence>MDTCWKTTGKKEEADGKSRTPRDVARRASFPPAAQKKRASERLCNPFDSPHDGCRCRAALLVKSYAAVSLSLPLSHLRLTDSTGIDLVRLRGEKRETRAVRLCQDKLGLITDSAIVLCNPQTPNPEVRKERDKGNDWKIESKGNSL</sequence>
<reference evidence="2 3" key="1">
    <citation type="journal article" date="2019" name="Mol. Ecol. Resour.">
        <title>Chromosome-level genome assembly of Triplophysa tibetana, a fish adapted to the harsh high-altitude environment of the Tibetan Plateau.</title>
        <authorList>
            <person name="Yang X."/>
            <person name="Liu H."/>
            <person name="Ma Z."/>
            <person name="Zou Y."/>
            <person name="Zou M."/>
            <person name="Mao Y."/>
            <person name="Li X."/>
            <person name="Wang H."/>
            <person name="Chen T."/>
            <person name="Wang W."/>
            <person name="Yang R."/>
        </authorList>
    </citation>
    <scope>NUCLEOTIDE SEQUENCE [LARGE SCALE GENOMIC DNA]</scope>
    <source>
        <strain evidence="2">TTIB1903HZAU</strain>
        <tissue evidence="2">Muscle</tissue>
    </source>
</reference>
<organism evidence="2 3">
    <name type="scientific">Triplophysa tibetana</name>
    <dbReference type="NCBI Taxonomy" id="1572043"/>
    <lineage>
        <taxon>Eukaryota</taxon>
        <taxon>Metazoa</taxon>
        <taxon>Chordata</taxon>
        <taxon>Craniata</taxon>
        <taxon>Vertebrata</taxon>
        <taxon>Euteleostomi</taxon>
        <taxon>Actinopterygii</taxon>
        <taxon>Neopterygii</taxon>
        <taxon>Teleostei</taxon>
        <taxon>Ostariophysi</taxon>
        <taxon>Cypriniformes</taxon>
        <taxon>Nemacheilidae</taxon>
        <taxon>Triplophysa</taxon>
    </lineage>
</organism>
<evidence type="ECO:0000313" key="2">
    <source>
        <dbReference type="EMBL" id="KAA0702903.1"/>
    </source>
</evidence>
<gene>
    <name evidence="2" type="ORF">E1301_Tti013334</name>
</gene>
<dbReference type="AlphaFoldDB" id="A0A5A9N0S8"/>
<accession>A0A5A9N0S8</accession>
<comment type="caution">
    <text evidence="2">The sequence shown here is derived from an EMBL/GenBank/DDBJ whole genome shotgun (WGS) entry which is preliminary data.</text>
</comment>
<feature type="compositionally biased region" description="Basic and acidic residues" evidence="1">
    <location>
        <begin position="126"/>
        <end position="146"/>
    </location>
</feature>
<feature type="compositionally biased region" description="Basic and acidic residues" evidence="1">
    <location>
        <begin position="9"/>
        <end position="26"/>
    </location>
</feature>
<proteinExistence type="predicted"/>